<dbReference type="RefSeq" id="WP_126596890.1">
    <property type="nucleotide sequence ID" value="NZ_BIFQ01000001.1"/>
</dbReference>
<sequence>MFHYMDHKEAIEVLRKAGFSHVEIDRITRFRKHFIPGELDQTPDDHRRLEFTRWLFQTGKLTDFVS</sequence>
<proteinExistence type="predicted"/>
<dbReference type="Proteomes" id="UP000287224">
    <property type="component" value="Unassembled WGS sequence"/>
</dbReference>
<protein>
    <submittedName>
        <fullName evidence="1">Uncharacterized protein</fullName>
    </submittedName>
</protein>
<keyword evidence="2" id="KW-1185">Reference proteome</keyword>
<name>A0A401ZG83_9CHLR</name>
<accession>A0A401ZG83</accession>
<reference evidence="2" key="1">
    <citation type="submission" date="2018-12" db="EMBL/GenBank/DDBJ databases">
        <title>Tengunoibacter tsumagoiensis gen. nov., sp. nov., Dictyobacter kobayashii sp. nov., D. alpinus sp. nov., and D. joshuensis sp. nov. and description of Dictyobacteraceae fam. nov. within the order Ktedonobacterales isolated from Tengu-no-mugimeshi.</title>
        <authorList>
            <person name="Wang C.M."/>
            <person name="Zheng Y."/>
            <person name="Sakai Y."/>
            <person name="Toyoda A."/>
            <person name="Minakuchi Y."/>
            <person name="Abe K."/>
            <person name="Yokota A."/>
            <person name="Yabe S."/>
        </authorList>
    </citation>
    <scope>NUCLEOTIDE SEQUENCE [LARGE SCALE GENOMIC DNA]</scope>
    <source>
        <strain evidence="2">S-27</strain>
    </source>
</reference>
<dbReference type="AlphaFoldDB" id="A0A401ZG83"/>
<gene>
    <name evidence="1" type="ORF">KDAU_32140</name>
</gene>
<organism evidence="1 2">
    <name type="scientific">Dictyobacter aurantiacus</name>
    <dbReference type="NCBI Taxonomy" id="1936993"/>
    <lineage>
        <taxon>Bacteria</taxon>
        <taxon>Bacillati</taxon>
        <taxon>Chloroflexota</taxon>
        <taxon>Ktedonobacteria</taxon>
        <taxon>Ktedonobacterales</taxon>
        <taxon>Dictyobacteraceae</taxon>
        <taxon>Dictyobacter</taxon>
    </lineage>
</organism>
<evidence type="ECO:0000313" key="1">
    <source>
        <dbReference type="EMBL" id="GCE05885.1"/>
    </source>
</evidence>
<dbReference type="EMBL" id="BIFQ01000001">
    <property type="protein sequence ID" value="GCE05885.1"/>
    <property type="molecule type" value="Genomic_DNA"/>
</dbReference>
<evidence type="ECO:0000313" key="2">
    <source>
        <dbReference type="Proteomes" id="UP000287224"/>
    </source>
</evidence>
<comment type="caution">
    <text evidence="1">The sequence shown here is derived from an EMBL/GenBank/DDBJ whole genome shotgun (WGS) entry which is preliminary data.</text>
</comment>
<dbReference type="OrthoDB" id="165136at2"/>